<proteinExistence type="predicted"/>
<organism evidence="3 4">
    <name type="scientific">Salinigranum rubrum</name>
    <dbReference type="NCBI Taxonomy" id="755307"/>
    <lineage>
        <taxon>Archaea</taxon>
        <taxon>Methanobacteriati</taxon>
        <taxon>Methanobacteriota</taxon>
        <taxon>Stenosarchaea group</taxon>
        <taxon>Halobacteria</taxon>
        <taxon>Halobacteriales</taxon>
        <taxon>Haloferacaceae</taxon>
        <taxon>Salinigranum</taxon>
    </lineage>
</organism>
<evidence type="ECO:0000313" key="4">
    <source>
        <dbReference type="Proteomes" id="UP000236584"/>
    </source>
</evidence>
<dbReference type="GeneID" id="35591203"/>
<gene>
    <name evidence="3" type="ORF">C2R22_03900</name>
</gene>
<dbReference type="EMBL" id="CP026309">
    <property type="protein sequence ID" value="AUV80905.1"/>
    <property type="molecule type" value="Genomic_DNA"/>
</dbReference>
<dbReference type="OrthoDB" id="291179at2157"/>
<accession>A0A2I8VG52</accession>
<feature type="region of interest" description="Disordered" evidence="1">
    <location>
        <begin position="77"/>
        <end position="100"/>
    </location>
</feature>
<evidence type="ECO:0000259" key="2">
    <source>
        <dbReference type="Pfam" id="PF26297"/>
    </source>
</evidence>
<dbReference type="Pfam" id="PF26297">
    <property type="entry name" value="DUF8081"/>
    <property type="match status" value="1"/>
</dbReference>
<feature type="domain" description="DUF8081" evidence="2">
    <location>
        <begin position="4"/>
        <end position="71"/>
    </location>
</feature>
<reference evidence="3 4" key="1">
    <citation type="submission" date="2018-01" db="EMBL/GenBank/DDBJ databases">
        <title>Complete genome sequence of Salinigranum rubrum GX10T, an extremely halophilic archaeon isolated from a marine solar saltern.</title>
        <authorList>
            <person name="Han S."/>
        </authorList>
    </citation>
    <scope>NUCLEOTIDE SEQUENCE [LARGE SCALE GENOMIC DNA]</scope>
    <source>
        <strain evidence="3 4">GX10</strain>
    </source>
</reference>
<feature type="compositionally biased region" description="Basic and acidic residues" evidence="1">
    <location>
        <begin position="91"/>
        <end position="100"/>
    </location>
</feature>
<evidence type="ECO:0000256" key="1">
    <source>
        <dbReference type="SAM" id="MobiDB-lite"/>
    </source>
</evidence>
<dbReference type="AlphaFoldDB" id="A0A2I8VG52"/>
<name>A0A2I8VG52_9EURY</name>
<keyword evidence="4" id="KW-1185">Reference proteome</keyword>
<evidence type="ECO:0000313" key="3">
    <source>
        <dbReference type="EMBL" id="AUV80905.1"/>
    </source>
</evidence>
<dbReference type="InterPro" id="IPR058394">
    <property type="entry name" value="DUF8081"/>
</dbReference>
<protein>
    <recommendedName>
        <fullName evidence="2">DUF8081 domain-containing protein</fullName>
    </recommendedName>
</protein>
<dbReference type="Proteomes" id="UP000236584">
    <property type="component" value="Chromosome"/>
</dbReference>
<dbReference type="KEGG" id="srub:C2R22_03900"/>
<dbReference type="RefSeq" id="WP_103424592.1">
    <property type="nucleotide sequence ID" value="NZ_CP026309.1"/>
</dbReference>
<sequence length="136" mass="14989">MSGYLVEVKRSARKSNAAVGSVVCQRGASHRFASRDEAESWAADLTDDDAHVWIRAANPDDRSDVDAYLVGWLHRGKPPLDGTLDSTEAAGRPDGREREHEQAWLADYERVAAESTGDETATRYGGERITDWLASQ</sequence>